<dbReference type="InterPro" id="IPR036162">
    <property type="entry name" value="Resolvase-like_N_sf"/>
</dbReference>
<evidence type="ECO:0000259" key="3">
    <source>
        <dbReference type="PROSITE" id="PS51736"/>
    </source>
</evidence>
<sequence>MSALLVGYARCSTRGQDLRAQKSALRQAGVAADRIYTDVGYSGRSTDRPGLHLALAAAREGDTLVVTKLDHLGRSILDLHRIANQLTDKGVRLSWSGTTYNPADPAGRLFFSMLAAFAEFESDIIRSRTIEGMAEARRQGRIPGRKSKLTRLQQRRLYEDYESGNYTAAELMEMYPLKRSALYATIQRERECRDLAGVTDASFGEAPRVG</sequence>
<accession>A0ABS9INM2</accession>
<dbReference type="SMART" id="SM00857">
    <property type="entry name" value="Resolvase"/>
    <property type="match status" value="1"/>
</dbReference>
<protein>
    <submittedName>
        <fullName evidence="4">Recombinase family protein</fullName>
    </submittedName>
</protein>
<gene>
    <name evidence="4" type="ORF">L5G33_01555</name>
</gene>
<dbReference type="RefSeq" id="WP_236996373.1">
    <property type="nucleotide sequence ID" value="NZ_JAKKOR010000001.1"/>
</dbReference>
<keyword evidence="1" id="KW-0238">DNA-binding</keyword>
<dbReference type="InterPro" id="IPR050639">
    <property type="entry name" value="SSR_resolvase"/>
</dbReference>
<evidence type="ECO:0000313" key="5">
    <source>
        <dbReference type="Proteomes" id="UP001200110"/>
    </source>
</evidence>
<name>A0ABS9INM2_9ACTN</name>
<dbReference type="PANTHER" id="PTHR30461">
    <property type="entry name" value="DNA-INVERTASE FROM LAMBDOID PROPHAGE"/>
    <property type="match status" value="1"/>
</dbReference>
<dbReference type="EMBL" id="JAKKOR010000001">
    <property type="protein sequence ID" value="MCF8587150.1"/>
    <property type="molecule type" value="Genomic_DNA"/>
</dbReference>
<evidence type="ECO:0000256" key="2">
    <source>
        <dbReference type="ARBA" id="ARBA00023172"/>
    </source>
</evidence>
<dbReference type="InterPro" id="IPR006119">
    <property type="entry name" value="Resolv_N"/>
</dbReference>
<evidence type="ECO:0000313" key="4">
    <source>
        <dbReference type="EMBL" id="MCF8587150.1"/>
    </source>
</evidence>
<keyword evidence="5" id="KW-1185">Reference proteome</keyword>
<dbReference type="Pfam" id="PF00239">
    <property type="entry name" value="Resolvase"/>
    <property type="match status" value="1"/>
</dbReference>
<dbReference type="PANTHER" id="PTHR30461:SF2">
    <property type="entry name" value="SERINE RECOMBINASE PINE-RELATED"/>
    <property type="match status" value="1"/>
</dbReference>
<evidence type="ECO:0000256" key="1">
    <source>
        <dbReference type="ARBA" id="ARBA00023125"/>
    </source>
</evidence>
<dbReference type="Proteomes" id="UP001200110">
    <property type="component" value="Unassembled WGS sequence"/>
</dbReference>
<comment type="caution">
    <text evidence="4">The sequence shown here is derived from an EMBL/GenBank/DDBJ whole genome shotgun (WGS) entry which is preliminary data.</text>
</comment>
<dbReference type="Gene3D" id="3.40.50.1390">
    <property type="entry name" value="Resolvase, N-terminal catalytic domain"/>
    <property type="match status" value="1"/>
</dbReference>
<dbReference type="CDD" id="cd03768">
    <property type="entry name" value="SR_ResInv"/>
    <property type="match status" value="1"/>
</dbReference>
<reference evidence="4 5" key="1">
    <citation type="submission" date="2022-01" db="EMBL/GenBank/DDBJ databases">
        <authorList>
            <person name="Huang Y."/>
        </authorList>
    </citation>
    <scope>NUCLEOTIDE SEQUENCE [LARGE SCALE GENOMIC DNA]</scope>
    <source>
        <strain evidence="4 5">HY366</strain>
    </source>
</reference>
<dbReference type="PROSITE" id="PS51736">
    <property type="entry name" value="RECOMBINASES_3"/>
    <property type="match status" value="1"/>
</dbReference>
<organism evidence="4 5">
    <name type="scientific">Gordonia liuliyuniae</name>
    <dbReference type="NCBI Taxonomy" id="2911517"/>
    <lineage>
        <taxon>Bacteria</taxon>
        <taxon>Bacillati</taxon>
        <taxon>Actinomycetota</taxon>
        <taxon>Actinomycetes</taxon>
        <taxon>Mycobacteriales</taxon>
        <taxon>Gordoniaceae</taxon>
        <taxon>Gordonia</taxon>
    </lineage>
</organism>
<dbReference type="SUPFAM" id="SSF53041">
    <property type="entry name" value="Resolvase-like"/>
    <property type="match status" value="1"/>
</dbReference>
<keyword evidence="2" id="KW-0233">DNA recombination</keyword>
<feature type="domain" description="Resolvase/invertase-type recombinase catalytic" evidence="3">
    <location>
        <begin position="4"/>
        <end position="140"/>
    </location>
</feature>
<proteinExistence type="predicted"/>